<feature type="region of interest" description="Disordered" evidence="1">
    <location>
        <begin position="153"/>
        <end position="189"/>
    </location>
</feature>
<feature type="domain" description="DhaL" evidence="2">
    <location>
        <begin position="17"/>
        <end position="244"/>
    </location>
</feature>
<evidence type="ECO:0000313" key="4">
    <source>
        <dbReference type="Proteomes" id="UP001180715"/>
    </source>
</evidence>
<evidence type="ECO:0000259" key="2">
    <source>
        <dbReference type="PROSITE" id="PS51480"/>
    </source>
</evidence>
<dbReference type="InterPro" id="IPR050270">
    <property type="entry name" value="DegV_domain_contain"/>
</dbReference>
<dbReference type="Pfam" id="PF02734">
    <property type="entry name" value="Dak2"/>
    <property type="match status" value="1"/>
</dbReference>
<protein>
    <submittedName>
        <fullName evidence="3">Dihydroxyacetone kinase-like predicted kinase</fullName>
    </submittedName>
</protein>
<feature type="compositionally biased region" description="Polar residues" evidence="1">
    <location>
        <begin position="386"/>
        <end position="401"/>
    </location>
</feature>
<name>A0ABU1YZ86_9MICC</name>
<evidence type="ECO:0000313" key="3">
    <source>
        <dbReference type="EMBL" id="MDR7293666.1"/>
    </source>
</evidence>
<proteinExistence type="predicted"/>
<reference evidence="3" key="1">
    <citation type="submission" date="2023-07" db="EMBL/GenBank/DDBJ databases">
        <title>Sequencing the genomes of 1000 actinobacteria strains.</title>
        <authorList>
            <person name="Klenk H.-P."/>
        </authorList>
    </citation>
    <scope>NUCLEOTIDE SEQUENCE</scope>
    <source>
        <strain evidence="3">DSM 13068</strain>
    </source>
</reference>
<dbReference type="Proteomes" id="UP001180715">
    <property type="component" value="Unassembled WGS sequence"/>
</dbReference>
<comment type="caution">
    <text evidence="3">The sequence shown here is derived from an EMBL/GenBank/DDBJ whole genome shotgun (WGS) entry which is preliminary data.</text>
</comment>
<feature type="region of interest" description="Disordered" evidence="1">
    <location>
        <begin position="375"/>
        <end position="401"/>
    </location>
</feature>
<dbReference type="Gene3D" id="1.25.40.340">
    <property type="match status" value="1"/>
</dbReference>
<dbReference type="PANTHER" id="PTHR33434:SF2">
    <property type="entry name" value="FATTY ACID-BINDING PROTEIN TM_1468"/>
    <property type="match status" value="1"/>
</dbReference>
<dbReference type="SUPFAM" id="SSF101473">
    <property type="entry name" value="DhaL-like"/>
    <property type="match status" value="1"/>
</dbReference>
<dbReference type="InterPro" id="IPR036117">
    <property type="entry name" value="DhaL_dom_sf"/>
</dbReference>
<dbReference type="PANTHER" id="PTHR33434">
    <property type="entry name" value="DEGV DOMAIN-CONTAINING PROTEIN DR_1986-RELATED"/>
    <property type="match status" value="1"/>
</dbReference>
<dbReference type="PROSITE" id="PS51480">
    <property type="entry name" value="DHAL"/>
    <property type="match status" value="1"/>
</dbReference>
<feature type="compositionally biased region" description="Polar residues" evidence="1">
    <location>
        <begin position="167"/>
        <end position="180"/>
    </location>
</feature>
<organism evidence="3 4">
    <name type="scientific">Pseudoglutamicibacter albus</name>
    <dbReference type="NCBI Taxonomy" id="98671"/>
    <lineage>
        <taxon>Bacteria</taxon>
        <taxon>Bacillati</taxon>
        <taxon>Actinomycetota</taxon>
        <taxon>Actinomycetes</taxon>
        <taxon>Micrococcales</taxon>
        <taxon>Micrococcaceae</taxon>
        <taxon>Pseudoglutamicibacter</taxon>
    </lineage>
</organism>
<sequence length="401" mass="42337">MSEREGTVTQAIRADFSGLQDWLSLSVTELTKQQESLNAINVFPVPDGDTGTNLVATMRTVHQAITEAEPTGDLGHHLATAARQALGSAQGNSGSLVSVFLLGMGESLAGITTLTAPALAESLEAGRLRAWAALSEPVGGTILSVMEAASDAARARASQQKQRGHQKQSVPQGTVPQRTVPQCKRQLTGPETEPAALIGTLEEAWRAALREAEDTQVRLKDLTDVAVVDAGAVGFAIILNCLLAAVTHTAVDPEPYRDLPGYHDQGEIRIEQVEAADGVEVVCTVTASALDAALMRAALDAVGDSVVMSAMEPVSEHDPEYRGYNHANPSQKAATSEHTLSWRVHVHVPTETTALEIISKAGEPTDIAVTPLQHLAKHKSTRPHTAGQSSQGCNHAGTNHL</sequence>
<evidence type="ECO:0000256" key="1">
    <source>
        <dbReference type="SAM" id="MobiDB-lite"/>
    </source>
</evidence>
<accession>A0ABU1YZ86</accession>
<dbReference type="EMBL" id="JAVDXX010000001">
    <property type="protein sequence ID" value="MDR7293666.1"/>
    <property type="molecule type" value="Genomic_DNA"/>
</dbReference>
<keyword evidence="4" id="KW-1185">Reference proteome</keyword>
<dbReference type="SMART" id="SM01120">
    <property type="entry name" value="Dak2"/>
    <property type="match status" value="1"/>
</dbReference>
<gene>
    <name evidence="3" type="ORF">J2S67_000934</name>
</gene>
<dbReference type="InterPro" id="IPR004007">
    <property type="entry name" value="DhaL_dom"/>
</dbReference>